<gene>
    <name evidence="1" type="ORF">BT96DRAFT_1012743</name>
</gene>
<reference evidence="1" key="1">
    <citation type="journal article" date="2019" name="Environ. Microbiol.">
        <title>Fungal ecological strategies reflected in gene transcription - a case study of two litter decomposers.</title>
        <authorList>
            <person name="Barbi F."/>
            <person name="Kohler A."/>
            <person name="Barry K."/>
            <person name="Baskaran P."/>
            <person name="Daum C."/>
            <person name="Fauchery L."/>
            <person name="Ihrmark K."/>
            <person name="Kuo A."/>
            <person name="LaButti K."/>
            <person name="Lipzen A."/>
            <person name="Morin E."/>
            <person name="Grigoriev I.V."/>
            <person name="Henrissat B."/>
            <person name="Lindahl B."/>
            <person name="Martin F."/>
        </authorList>
    </citation>
    <scope>NUCLEOTIDE SEQUENCE</scope>
    <source>
        <strain evidence="1">JB14</strain>
    </source>
</reference>
<sequence length="55" mass="6935">MNLRHIFLLLHYHLLRNIYLLDRMLFEVRRCLLPKEGHRELCTFYLNYFMAPRIQ</sequence>
<dbReference type="AlphaFoldDB" id="A0A6A4IKZ4"/>
<protein>
    <submittedName>
        <fullName evidence="1">Uncharacterized protein</fullName>
    </submittedName>
</protein>
<organism evidence="1 2">
    <name type="scientific">Gymnopus androsaceus JB14</name>
    <dbReference type="NCBI Taxonomy" id="1447944"/>
    <lineage>
        <taxon>Eukaryota</taxon>
        <taxon>Fungi</taxon>
        <taxon>Dikarya</taxon>
        <taxon>Basidiomycota</taxon>
        <taxon>Agaricomycotina</taxon>
        <taxon>Agaricomycetes</taxon>
        <taxon>Agaricomycetidae</taxon>
        <taxon>Agaricales</taxon>
        <taxon>Marasmiineae</taxon>
        <taxon>Omphalotaceae</taxon>
        <taxon>Gymnopus</taxon>
    </lineage>
</organism>
<dbReference type="EMBL" id="ML769388">
    <property type="protein sequence ID" value="KAE9409135.1"/>
    <property type="molecule type" value="Genomic_DNA"/>
</dbReference>
<keyword evidence="2" id="KW-1185">Reference proteome</keyword>
<proteinExistence type="predicted"/>
<accession>A0A6A4IKZ4</accession>
<evidence type="ECO:0000313" key="1">
    <source>
        <dbReference type="EMBL" id="KAE9409135.1"/>
    </source>
</evidence>
<evidence type="ECO:0000313" key="2">
    <source>
        <dbReference type="Proteomes" id="UP000799118"/>
    </source>
</evidence>
<dbReference type="Proteomes" id="UP000799118">
    <property type="component" value="Unassembled WGS sequence"/>
</dbReference>
<name>A0A6A4IKZ4_9AGAR</name>